<evidence type="ECO:0000313" key="2">
    <source>
        <dbReference type="EMBL" id="ACT59667.1"/>
    </source>
</evidence>
<dbReference type="RefSeq" id="WP_015827817.1">
    <property type="nucleotide sequence ID" value="NC_012982.1"/>
</dbReference>
<evidence type="ECO:0008006" key="4">
    <source>
        <dbReference type="Google" id="ProtNLM"/>
    </source>
</evidence>
<dbReference type="AlphaFoldDB" id="C6XKV0"/>
<protein>
    <recommendedName>
        <fullName evidence="4">Lipoprotein</fullName>
    </recommendedName>
</protein>
<gene>
    <name evidence="2" type="ordered locus">Hbal_1983</name>
</gene>
<reference evidence="3" key="1">
    <citation type="journal article" date="2011" name="J. Bacteriol.">
        <title>Genome sequences of eight morphologically diverse alphaproteobacteria.</title>
        <authorList>
            <consortium name="US DOE Joint Genome Institute"/>
            <person name="Brown P.J."/>
            <person name="Kysela D.T."/>
            <person name="Buechlein A."/>
            <person name="Hemmerich C."/>
            <person name="Brun Y.V."/>
        </authorList>
    </citation>
    <scope>NUCLEOTIDE SEQUENCE [LARGE SCALE GENOMIC DNA]</scope>
    <source>
        <strain evidence="3">ATCC 49814 / DSM 5838 / IFAM 1418</strain>
    </source>
</reference>
<keyword evidence="3" id="KW-1185">Reference proteome</keyword>
<dbReference type="PROSITE" id="PS51257">
    <property type="entry name" value="PROKAR_LIPOPROTEIN"/>
    <property type="match status" value="1"/>
</dbReference>
<dbReference type="OrthoDB" id="6400990at2"/>
<keyword evidence="1" id="KW-0732">Signal</keyword>
<evidence type="ECO:0000256" key="1">
    <source>
        <dbReference type="SAM" id="SignalP"/>
    </source>
</evidence>
<dbReference type="Proteomes" id="UP000002745">
    <property type="component" value="Chromosome"/>
</dbReference>
<feature type="chain" id="PRO_5002971404" description="Lipoprotein" evidence="1">
    <location>
        <begin position="20"/>
        <end position="154"/>
    </location>
</feature>
<dbReference type="eggNOG" id="ENOG5033GQY">
    <property type="taxonomic scope" value="Bacteria"/>
</dbReference>
<accession>C6XKV0</accession>
<dbReference type="EMBL" id="CP001678">
    <property type="protein sequence ID" value="ACT59667.1"/>
    <property type="molecule type" value="Genomic_DNA"/>
</dbReference>
<name>C6XKV0_HIRBI</name>
<organism evidence="2 3">
    <name type="scientific">Hirschia baltica (strain ATCC 49814 / DSM 5838 / IFAM 1418)</name>
    <dbReference type="NCBI Taxonomy" id="582402"/>
    <lineage>
        <taxon>Bacteria</taxon>
        <taxon>Pseudomonadati</taxon>
        <taxon>Pseudomonadota</taxon>
        <taxon>Alphaproteobacteria</taxon>
        <taxon>Hyphomonadales</taxon>
        <taxon>Hyphomonadaceae</taxon>
        <taxon>Hirschia</taxon>
    </lineage>
</organism>
<evidence type="ECO:0000313" key="3">
    <source>
        <dbReference type="Proteomes" id="UP000002745"/>
    </source>
</evidence>
<dbReference type="STRING" id="582402.Hbal_1983"/>
<sequence>MKITHSLIPVILCTLGLSACTSTDKTTPQFTEFDPADPRIGKEVKRVCRGTGVDGFGETTRNTVVVSTSVNQQHILKVASGCFNLKNAQSIAMDQFSSCLTRGDSLIAYESIFGPNQNERHPIKCRITNIYEYDKDAIKNLDSEATEPETDNGN</sequence>
<dbReference type="Pfam" id="PF20101">
    <property type="entry name" value="DUF6491"/>
    <property type="match status" value="1"/>
</dbReference>
<dbReference type="KEGG" id="hba:Hbal_1983"/>
<feature type="signal peptide" evidence="1">
    <location>
        <begin position="1"/>
        <end position="19"/>
    </location>
</feature>
<dbReference type="InterPro" id="IPR045500">
    <property type="entry name" value="DUF6491"/>
</dbReference>
<proteinExistence type="predicted"/>
<dbReference type="HOGENOM" id="CLU_1701850_0_0_5"/>